<feature type="compositionally biased region" description="Basic and acidic residues" evidence="4">
    <location>
        <begin position="100"/>
        <end position="109"/>
    </location>
</feature>
<dbReference type="InterPro" id="IPR018337">
    <property type="entry name" value="Cell_wall/Cho-bd_repeat"/>
</dbReference>
<evidence type="ECO:0000256" key="4">
    <source>
        <dbReference type="SAM" id="MobiDB-lite"/>
    </source>
</evidence>
<feature type="compositionally biased region" description="Low complexity" evidence="4">
    <location>
        <begin position="1482"/>
        <end position="1497"/>
    </location>
</feature>
<feature type="region of interest" description="Disordered" evidence="4">
    <location>
        <begin position="1461"/>
        <end position="1510"/>
    </location>
</feature>
<comment type="subcellular location">
    <subcellularLocation>
        <location evidence="1">Cell envelope</location>
    </subcellularLocation>
</comment>
<protein>
    <submittedName>
        <fullName evidence="7">S-layer homology domain-containing protein</fullName>
    </submittedName>
</protein>
<dbReference type="PANTHER" id="PTHR43308:SF5">
    <property type="entry name" value="S-LAYER PROTEIN _ PEPTIDOGLYCAN ENDO-BETA-N-ACETYLGLUCOSAMINIDASE"/>
    <property type="match status" value="1"/>
</dbReference>
<dbReference type="SUPFAM" id="SSF51126">
    <property type="entry name" value="Pectin lyase-like"/>
    <property type="match status" value="1"/>
</dbReference>
<dbReference type="Pfam" id="PF09479">
    <property type="entry name" value="Flg_new"/>
    <property type="match status" value="2"/>
</dbReference>
<evidence type="ECO:0000256" key="2">
    <source>
        <dbReference type="ARBA" id="ARBA00022737"/>
    </source>
</evidence>
<feature type="region of interest" description="Disordered" evidence="4">
    <location>
        <begin position="87"/>
        <end position="109"/>
    </location>
</feature>
<gene>
    <name evidence="7" type="ORF">H0486_11880</name>
</gene>
<accession>A0A839K1E5</accession>
<dbReference type="PROSITE" id="PS51170">
    <property type="entry name" value="CW"/>
    <property type="match status" value="1"/>
</dbReference>
<feature type="repeat" description="Cell wall-binding" evidence="3">
    <location>
        <begin position="1992"/>
        <end position="2011"/>
    </location>
</feature>
<feature type="domain" description="SLH" evidence="6">
    <location>
        <begin position="1779"/>
        <end position="1842"/>
    </location>
</feature>
<keyword evidence="2" id="KW-0677">Repeat</keyword>
<dbReference type="EMBL" id="JACEGA010000001">
    <property type="protein sequence ID" value="MBB2183574.1"/>
    <property type="molecule type" value="Genomic_DNA"/>
</dbReference>
<evidence type="ECO:0000256" key="1">
    <source>
        <dbReference type="ARBA" id="ARBA00004196"/>
    </source>
</evidence>
<dbReference type="Pfam" id="PF00395">
    <property type="entry name" value="SLH"/>
    <property type="match status" value="3"/>
</dbReference>
<dbReference type="InterPro" id="IPR013378">
    <property type="entry name" value="InlB-like_B-rpt"/>
</dbReference>
<dbReference type="InterPro" id="IPR051465">
    <property type="entry name" value="Cell_Envelope_Struct_Comp"/>
</dbReference>
<name>A0A839K1E5_9FIRM</name>
<dbReference type="SUPFAM" id="SSF69360">
    <property type="entry name" value="Cell wall binding repeat"/>
    <property type="match status" value="1"/>
</dbReference>
<reference evidence="7 8" key="1">
    <citation type="submission" date="2020-07" db="EMBL/GenBank/DDBJ databases">
        <title>Characterization and genome sequencing of isolate MD1, a novel member within the family Lachnospiraceae.</title>
        <authorList>
            <person name="Rettenmaier R."/>
            <person name="Di Bello L."/>
            <person name="Zinser C."/>
            <person name="Scheitz K."/>
            <person name="Liebl W."/>
            <person name="Zverlov V."/>
        </authorList>
    </citation>
    <scope>NUCLEOTIDE SEQUENCE [LARGE SCALE GENOMIC DNA]</scope>
    <source>
        <strain evidence="7 8">MD1</strain>
    </source>
</reference>
<feature type="chain" id="PRO_5032477695" evidence="5">
    <location>
        <begin position="29"/>
        <end position="2033"/>
    </location>
</feature>
<feature type="signal peptide" evidence="5">
    <location>
        <begin position="1"/>
        <end position="28"/>
    </location>
</feature>
<dbReference type="PANTHER" id="PTHR43308">
    <property type="entry name" value="OUTER MEMBRANE PROTEIN ALPHA-RELATED"/>
    <property type="match status" value="1"/>
</dbReference>
<comment type="caution">
    <text evidence="7">The sequence shown here is derived from an EMBL/GenBank/DDBJ whole genome shotgun (WGS) entry which is preliminary data.</text>
</comment>
<evidence type="ECO:0000256" key="3">
    <source>
        <dbReference type="PROSITE-ProRule" id="PRU00591"/>
    </source>
</evidence>
<evidence type="ECO:0000256" key="5">
    <source>
        <dbReference type="SAM" id="SignalP"/>
    </source>
</evidence>
<sequence>MKQTWKQIGSLFLSVCMVVTMLPVTAFAETGTKDSGAITAFAALDEDIAVQTVVLGTAENKLNLPKKLTVIVTKTVTTTTGSAVTATVSGDDTATGSEAQKQEQQEETKEITEETTVDVTCWTSDQPYDGDVEGDYVFTPTLALPEDLTLSEGVRAPTVTVTVETEPAVLPPSAPQARGMAAPFGAGASSVGNATDLKTALESTTADTITVTASFTLTDAVEVKADHTLIIEDGFILTLGDFSSGSATLTVPTDKTLTVNGAGTLEVRNTTTSSGVVVHGSMVVSGGNLTVKNSGANTLGIWAIGSLRIENISVLSVANTGTNTGIQGDVTIKDSTATISNTNSSMTGCKGISASSLTIDNSTVTMSNSIYSVGIQNSGGAITLKDNAHVIAGGAGSGIHFSTNSGSLTVDGSILELQSGTGLNLSFPDEVAFTGLNSGTVRLSEGTKIGSANGKMEDQGFVLTKDYVTVGAADATPSADSLTAGDYVWDGTHFAKGGGTFFDTATATFNLANLPATDESGGSDATAWTWSNTNKLLKLTGTGTYTLTGTANGMGVEVTADGATVILDGVTLTGADVSDYGLENKLNKGACPLFSRSSAVPLSLVVKNGTTNVITAISISALYAAGNLTLTGTGSLTVTGGDGYSGGSGIDIEGNSCIVNGPAVTAVGGNERLPMSTEGGTLAIQSGSLTLKNIWNNYDEALDGNGKTLSVTVASAASFTTVKGDGNGHGYLAGTDNKTTITNNGGTVYIDGSVLGKAINNEGGSFTVTGAVAASEGNITKPSLPDVTVNLASASTSTENYEVVTGGTHFTDLQNMYGAFTTFLMAKKAANFTLTGSGADICWVDTNETSAYLFSSMTIGSYAINSASVQVNGNNASGGTYYAGNQSGATYTGTGTLAITKPSEVRANVGLSLNNGDDLVLDGPNLTVSSYETAINKLHLKSGSFTADGVADFFEISGGTAIFNDTGSATLKSWNVKHTGGQLKITTYGTLNSGVGLTAPTSSALFREDGGSLVADTYLWGEASYNVARPADPTKFGFVFGGWYADATLENEAVFGSVVTNTVYYAKWNIATGADHTITVINGTASPTSAAAGTTVTLTADAAPSGQQFKEWSISPTVTFTDGTDEYSESAKFPMPNEAVTATATYEQDTSSTLYILDTPVTDTNKDNITGPSISGSVSYDPATKTLTLNNATISPYSNLSTAYLETGISAMDDLTVKLIGQNRIGTAPNNPKNEADYNVSGGIASQKSLSITGEGSLTIYDSVTGLYGVDTLTVDIGGSLIVTEYGDLGKACCLKTDGVLTIKRGSLDLTSYASKGLYGNSIVIEGGIISTQTQGGEHFAFSTMPSFGGSYTPDVFAGESAASAVKVTSPTAATFTASKYVRIQPAGAETYTIALNANGGSVSPTTMQTDTDGKLTSLPAPIRSGSYRFDGWFTAASGGTKVTASTVFGTNTTIYAHWTDTSDSGGNGGGSGGSGGGSSSGGSSSSTTTPTTTTPGKTPNQPVTAAASVTATASQNGIANASIPEKSVTDAIAKAQADAKAQGKTANGIIVALNVTMPKGATSLTATLTRTSFNSLVSARVTSLELNGSPVNVSFDTKALAEIQKQSSGNISITIAPNAKLSAAAKGMIGTRPVYDLTVSYTKDGKNATVTTFGGGTATVSVPYTPAKGEAVGGLYAVYVDAKGNATRIAGSAYDANSGCVMFTTTHFSLYGIGYTAPSAKFTDIKTHWAKESIDYVVGRGLLSGTAETTFAPDTAMTRGMLVTALGRLANVDTKVYTTNSFTDVKADSAFRPYIEWAYKKGIVQGVGNSQFAPDRAISREEIAVIFANFAKATGYTLPVTRNATTYADASSIGSTYKTAVTAMQQAGIMIGGTSNKFNPKSSATRAEVSSMLHRYIKLTIDPDTAQGWTLNDAGQYLYYKNGKSLTGTQTIDSVKYFFNTDGTLKTGWVKDDAGNWRFYSGNTMLVGFWDLGANGNNKTYYFTKDGIMVAGKWLEIDGKWYYFNADGSLAKSTKVDGYEVDEDGVRKTKGN</sequence>
<dbReference type="PROSITE" id="PS51272">
    <property type="entry name" value="SLH"/>
    <property type="match status" value="3"/>
</dbReference>
<dbReference type="Gene3D" id="2.10.270.10">
    <property type="entry name" value="Cholin Binding"/>
    <property type="match status" value="1"/>
</dbReference>
<proteinExistence type="predicted"/>
<dbReference type="Pfam" id="PF19127">
    <property type="entry name" value="Choline_bind_3"/>
    <property type="match status" value="2"/>
</dbReference>
<evidence type="ECO:0000259" key="6">
    <source>
        <dbReference type="PROSITE" id="PS51272"/>
    </source>
</evidence>
<organism evidence="7 8">
    <name type="scientific">Variimorphobacter saccharofermentans</name>
    <dbReference type="NCBI Taxonomy" id="2755051"/>
    <lineage>
        <taxon>Bacteria</taxon>
        <taxon>Bacillati</taxon>
        <taxon>Bacillota</taxon>
        <taxon>Clostridia</taxon>
        <taxon>Lachnospirales</taxon>
        <taxon>Lachnospiraceae</taxon>
        <taxon>Variimorphobacter</taxon>
    </lineage>
</organism>
<dbReference type="InterPro" id="IPR011050">
    <property type="entry name" value="Pectin_lyase_fold/virulence"/>
</dbReference>
<dbReference type="Proteomes" id="UP000574276">
    <property type="component" value="Unassembled WGS sequence"/>
</dbReference>
<dbReference type="GO" id="GO:0030313">
    <property type="term" value="C:cell envelope"/>
    <property type="evidence" value="ECO:0007669"/>
    <property type="project" value="UniProtKB-SubCell"/>
</dbReference>
<dbReference type="InterPro" id="IPR001119">
    <property type="entry name" value="SLH_dom"/>
</dbReference>
<dbReference type="RefSeq" id="WP_228353207.1">
    <property type="nucleotide sequence ID" value="NZ_JACEGA010000001.1"/>
</dbReference>
<feature type="domain" description="SLH" evidence="6">
    <location>
        <begin position="1718"/>
        <end position="1778"/>
    </location>
</feature>
<keyword evidence="8" id="KW-1185">Reference proteome</keyword>
<feature type="domain" description="SLH" evidence="6">
    <location>
        <begin position="1845"/>
        <end position="1908"/>
    </location>
</feature>
<feature type="compositionally biased region" description="Gly residues" evidence="4">
    <location>
        <begin position="1466"/>
        <end position="1481"/>
    </location>
</feature>
<dbReference type="InterPro" id="IPR042229">
    <property type="entry name" value="Listeria/Bacterioides_rpt_sf"/>
</dbReference>
<dbReference type="Gene3D" id="2.60.40.4270">
    <property type="entry name" value="Listeria-Bacteroides repeat domain"/>
    <property type="match status" value="2"/>
</dbReference>
<keyword evidence="5" id="KW-0732">Signal</keyword>
<evidence type="ECO:0000313" key="7">
    <source>
        <dbReference type="EMBL" id="MBB2183574.1"/>
    </source>
</evidence>
<evidence type="ECO:0000313" key="8">
    <source>
        <dbReference type="Proteomes" id="UP000574276"/>
    </source>
</evidence>